<dbReference type="Proteomes" id="UP000250744">
    <property type="component" value="Unassembled WGS sequence"/>
</dbReference>
<dbReference type="EMBL" id="QKRX01000009">
    <property type="protein sequence ID" value="RAU17581.1"/>
    <property type="molecule type" value="Genomic_DNA"/>
</dbReference>
<dbReference type="OrthoDB" id="9793236at2"/>
<sequence length="71" mass="8477">MIRETRKWRPHEARVPMQSAGAERHWGGIQFERYADDLVCHCASYHEAQRLRSVLEQRFEMCGLQLHPKKN</sequence>
<evidence type="ECO:0000313" key="2">
    <source>
        <dbReference type="Proteomes" id="UP000250744"/>
    </source>
</evidence>
<comment type="caution">
    <text evidence="1">The sequence shown here is derived from an EMBL/GenBank/DDBJ whole genome shotgun (WGS) entry which is preliminary data.</text>
</comment>
<name>A0A364NKL5_9GAMM</name>
<evidence type="ECO:0008006" key="3">
    <source>
        <dbReference type="Google" id="ProtNLM"/>
    </source>
</evidence>
<reference evidence="1 2" key="1">
    <citation type="submission" date="2018-06" db="EMBL/GenBank/DDBJ databases">
        <title>Nitrincola tibetense sp. nov., isolated from Lake XuguoCo on Tibetan Plateau.</title>
        <authorList>
            <person name="Xing P."/>
        </authorList>
    </citation>
    <scope>NUCLEOTIDE SEQUENCE [LARGE SCALE GENOMIC DNA]</scope>
    <source>
        <strain evidence="2">xg18</strain>
    </source>
</reference>
<organism evidence="1 2">
    <name type="scientific">Nitrincola tibetensis</name>
    <dbReference type="NCBI Taxonomy" id="2219697"/>
    <lineage>
        <taxon>Bacteria</taxon>
        <taxon>Pseudomonadati</taxon>
        <taxon>Pseudomonadota</taxon>
        <taxon>Gammaproteobacteria</taxon>
        <taxon>Oceanospirillales</taxon>
        <taxon>Oceanospirillaceae</taxon>
        <taxon>Nitrincola</taxon>
    </lineage>
</organism>
<keyword evidence="2" id="KW-1185">Reference proteome</keyword>
<accession>A0A364NKL5</accession>
<dbReference type="AlphaFoldDB" id="A0A364NKL5"/>
<protein>
    <recommendedName>
        <fullName evidence="3">Reverse transcriptase domain-containing protein</fullName>
    </recommendedName>
</protein>
<evidence type="ECO:0000313" key="1">
    <source>
        <dbReference type="EMBL" id="RAU17581.1"/>
    </source>
</evidence>
<proteinExistence type="predicted"/>
<gene>
    <name evidence="1" type="ORF">DN062_12910</name>
</gene>